<accession>A0A0L7R1Y1</accession>
<dbReference type="OrthoDB" id="551053at2759"/>
<feature type="coiled-coil region" evidence="1">
    <location>
        <begin position="136"/>
        <end position="251"/>
    </location>
</feature>
<keyword evidence="1" id="KW-0175">Coiled coil</keyword>
<dbReference type="InterPro" id="IPR038911">
    <property type="entry name" value="SCLT1"/>
</dbReference>
<feature type="coiled-coil region" evidence="1">
    <location>
        <begin position="586"/>
        <end position="620"/>
    </location>
</feature>
<feature type="coiled-coil region" evidence="1">
    <location>
        <begin position="324"/>
        <end position="505"/>
    </location>
</feature>
<name>A0A0L7R1Y1_9HYME</name>
<dbReference type="PANTHER" id="PTHR35970:SF1">
    <property type="entry name" value="SODIUM CHANNEL AND CLATHRIN LINKER 1"/>
    <property type="match status" value="1"/>
</dbReference>
<dbReference type="GO" id="GO:0045162">
    <property type="term" value="P:clustering of voltage-gated sodium channels"/>
    <property type="evidence" value="ECO:0007669"/>
    <property type="project" value="InterPro"/>
</dbReference>
<evidence type="ECO:0000313" key="2">
    <source>
        <dbReference type="EMBL" id="KOC64870.1"/>
    </source>
</evidence>
<protein>
    <submittedName>
        <fullName evidence="2">Laminin subunit alpha-2</fullName>
    </submittedName>
</protein>
<dbReference type="Proteomes" id="UP000053825">
    <property type="component" value="Unassembled WGS sequence"/>
</dbReference>
<organism evidence="2 3">
    <name type="scientific">Habropoda laboriosa</name>
    <dbReference type="NCBI Taxonomy" id="597456"/>
    <lineage>
        <taxon>Eukaryota</taxon>
        <taxon>Metazoa</taxon>
        <taxon>Ecdysozoa</taxon>
        <taxon>Arthropoda</taxon>
        <taxon>Hexapoda</taxon>
        <taxon>Insecta</taxon>
        <taxon>Pterygota</taxon>
        <taxon>Neoptera</taxon>
        <taxon>Endopterygota</taxon>
        <taxon>Hymenoptera</taxon>
        <taxon>Apocrita</taxon>
        <taxon>Aculeata</taxon>
        <taxon>Apoidea</taxon>
        <taxon>Anthophila</taxon>
        <taxon>Apidae</taxon>
        <taxon>Habropoda</taxon>
    </lineage>
</organism>
<proteinExistence type="predicted"/>
<dbReference type="STRING" id="597456.A0A0L7R1Y1"/>
<dbReference type="EMBL" id="KQ414666">
    <property type="protein sequence ID" value="KOC64870.1"/>
    <property type="molecule type" value="Genomic_DNA"/>
</dbReference>
<dbReference type="GO" id="GO:0060271">
    <property type="term" value="P:cilium assembly"/>
    <property type="evidence" value="ECO:0007669"/>
    <property type="project" value="TreeGrafter"/>
</dbReference>
<evidence type="ECO:0000256" key="1">
    <source>
        <dbReference type="SAM" id="Coils"/>
    </source>
</evidence>
<evidence type="ECO:0000313" key="3">
    <source>
        <dbReference type="Proteomes" id="UP000053825"/>
    </source>
</evidence>
<dbReference type="GO" id="GO:0005814">
    <property type="term" value="C:centriole"/>
    <property type="evidence" value="ECO:0007669"/>
    <property type="project" value="TreeGrafter"/>
</dbReference>
<dbReference type="PANTHER" id="PTHR35970">
    <property type="entry name" value="SODIUM CHANNEL AND CLATHRIN LINKER 1"/>
    <property type="match status" value="1"/>
</dbReference>
<feature type="coiled-coil region" evidence="1">
    <location>
        <begin position="80"/>
        <end position="107"/>
    </location>
</feature>
<dbReference type="AlphaFoldDB" id="A0A0L7R1Y1"/>
<gene>
    <name evidence="2" type="ORF">WH47_04458</name>
</gene>
<reference evidence="2 3" key="1">
    <citation type="submission" date="2015-07" db="EMBL/GenBank/DDBJ databases">
        <title>The genome of Habropoda laboriosa.</title>
        <authorList>
            <person name="Pan H."/>
            <person name="Kapheim K."/>
        </authorList>
    </citation>
    <scope>NUCLEOTIDE SEQUENCE [LARGE SCALE GENOMIC DNA]</scope>
    <source>
        <strain evidence="2">0110345459</strain>
    </source>
</reference>
<sequence>MLDTEEDDARKQRLAVSNQGDAIFAEQKGIVEDLKRDLHLCKVEQHNIRAELEILRNESQKVNDIRESFNRIHLEECGNQDAHKQEVINLQERVRLLEAEKESVSQLWHISLNTISALENELKGFRVDGKGTKFYQEQANNIKETYSEAIKMLEEKLSQAKENFVKHQTLYLTSKERTDSLSKEKDELLDKFTNLQKDAQDKDRNNQVTIETLKKELAYAKTETNKVVQSKLELERKLNEVKRYAENVVERDRETKNKMAEAIELIESAVREKDLVLHREGLILEEKSRLEHRLNIIASEYDAKIQELNKKTSDEIELSTKKYLVEIKELKAELREKTMAAEKTQIELKFTKEELGKIRRDSSTKILEYEEKAKRMEFQLQVYDEAIAKNRYDVEIKQLKEKIVTLEGKLGISNDKLYKLEEQQTSNIQDQVKRADRENKDLMKQYSDLENKLAKTLGDKESLVLQLKSLKHDFEYEIQKRENERHSLENKIRELEVNLHKATCSRENRLRDGVTDDINPFPYDVKNKPSLDITVENKCHCCQSVLSDHMNKLQEKFDRKTKELINHVQVHQKLSKKWRDEAKTLTVKFQGKSKELKNKISALQQENNELNKELLTCKQQLAYNTMEDIQRYVFIESLQ</sequence>
<keyword evidence="3" id="KW-1185">Reference proteome</keyword>